<sequence>MPRMMDNVFDTSVYNYGDVDDGLGSSRSMQLLQPGEGATGIVAGNSVFGAFFSMRATVEKAQPTT</sequence>
<name>A0ABQ7F699_BRACR</name>
<dbReference type="Proteomes" id="UP000266723">
    <property type="component" value="Unassembled WGS sequence"/>
</dbReference>
<proteinExistence type="predicted"/>
<organism evidence="1 2">
    <name type="scientific">Brassica cretica</name>
    <name type="common">Mustard</name>
    <dbReference type="NCBI Taxonomy" id="69181"/>
    <lineage>
        <taxon>Eukaryota</taxon>
        <taxon>Viridiplantae</taxon>
        <taxon>Streptophyta</taxon>
        <taxon>Embryophyta</taxon>
        <taxon>Tracheophyta</taxon>
        <taxon>Spermatophyta</taxon>
        <taxon>Magnoliopsida</taxon>
        <taxon>eudicotyledons</taxon>
        <taxon>Gunneridae</taxon>
        <taxon>Pentapetalae</taxon>
        <taxon>rosids</taxon>
        <taxon>malvids</taxon>
        <taxon>Brassicales</taxon>
        <taxon>Brassicaceae</taxon>
        <taxon>Brassiceae</taxon>
        <taxon>Brassica</taxon>
    </lineage>
</organism>
<evidence type="ECO:0008006" key="3">
    <source>
        <dbReference type="Google" id="ProtNLM"/>
    </source>
</evidence>
<keyword evidence="2" id="KW-1185">Reference proteome</keyword>
<evidence type="ECO:0000313" key="1">
    <source>
        <dbReference type="EMBL" id="KAF3610848.1"/>
    </source>
</evidence>
<dbReference type="EMBL" id="QGKV02000297">
    <property type="protein sequence ID" value="KAF3610848.1"/>
    <property type="molecule type" value="Genomic_DNA"/>
</dbReference>
<accession>A0ABQ7F699</accession>
<evidence type="ECO:0000313" key="2">
    <source>
        <dbReference type="Proteomes" id="UP000266723"/>
    </source>
</evidence>
<comment type="caution">
    <text evidence="1">The sequence shown here is derived from an EMBL/GenBank/DDBJ whole genome shotgun (WGS) entry which is preliminary data.</text>
</comment>
<protein>
    <recommendedName>
        <fullName evidence="3">Dirigent protein</fullName>
    </recommendedName>
</protein>
<gene>
    <name evidence="1" type="ORF">DY000_02051671</name>
</gene>
<reference evidence="1 2" key="1">
    <citation type="journal article" date="2020" name="BMC Genomics">
        <title>Intraspecific diversification of the crop wild relative Brassica cretica Lam. using demographic model selection.</title>
        <authorList>
            <person name="Kioukis A."/>
            <person name="Michalopoulou V.A."/>
            <person name="Briers L."/>
            <person name="Pirintsos S."/>
            <person name="Studholme D.J."/>
            <person name="Pavlidis P."/>
            <person name="Sarris P.F."/>
        </authorList>
    </citation>
    <scope>NUCLEOTIDE SEQUENCE [LARGE SCALE GENOMIC DNA]</scope>
    <source>
        <strain evidence="2">cv. PFS-1207/04</strain>
    </source>
</reference>